<dbReference type="InterPro" id="IPR011009">
    <property type="entry name" value="Kinase-like_dom_sf"/>
</dbReference>
<feature type="region of interest" description="Disordered" evidence="5">
    <location>
        <begin position="291"/>
        <end position="320"/>
    </location>
</feature>
<keyword evidence="2" id="KW-0547">Nucleotide-binding</keyword>
<dbReference type="CDD" id="cd14014">
    <property type="entry name" value="STKc_PknB_like"/>
    <property type="match status" value="1"/>
</dbReference>
<sequence length="510" mass="52702">MADPLVAGDPASLGGYRLVGRLGTGGQGVVYLGQAQDGTWIAIKTLSGDGTADPRFRERFVREAEAARQVASFCTAAVLDVDFTSQPPYIVSEYVDGPSLQAAVAERGPLHGGELHRVAVATATALMAIHEAGIVHRDLKPANVLLGSGGARVIDFGVARVSAGSTTQTNTSIGTPAFMAPEQIAGDPVDARTDVFAWGAVLAFAATGRQPFTGDTVPTILNQVLNAPPDLTGVPEPLHGLVSAALQKNPADRPSSTDILMSLIGRKERPATPVAATQVLQEAAATAHQPIVPAPGSADRGAGAAPGEAAAADRNRRSARRRRSGGLVAAVGVAAFVVGALAGFGAGWVVAPGAGAGTDADGSETAGPAAGPTAEATSGPDEGDGGEDEPEPTPAETPEEGIEDVEIPAELPRFSGDFEGDWIGHTAGEEWETELEADERSAVVEADDADCEYHLLLWESIDQGYRAEVDPSGEDCAGFIAAQLLLEEDLLTIQFFEDGQEEQLVHFERD</sequence>
<feature type="domain" description="Protein kinase" evidence="7">
    <location>
        <begin position="16"/>
        <end position="264"/>
    </location>
</feature>
<evidence type="ECO:0000259" key="7">
    <source>
        <dbReference type="PROSITE" id="PS50011"/>
    </source>
</evidence>
<dbReference type="GO" id="GO:0016301">
    <property type="term" value="F:kinase activity"/>
    <property type="evidence" value="ECO:0007669"/>
    <property type="project" value="UniProtKB-KW"/>
</dbReference>
<proteinExistence type="predicted"/>
<organism evidence="8 9">
    <name type="scientific">Lipingzhangella rawalii</name>
    <dbReference type="NCBI Taxonomy" id="2055835"/>
    <lineage>
        <taxon>Bacteria</taxon>
        <taxon>Bacillati</taxon>
        <taxon>Actinomycetota</taxon>
        <taxon>Actinomycetes</taxon>
        <taxon>Streptosporangiales</taxon>
        <taxon>Nocardiopsidaceae</taxon>
        <taxon>Lipingzhangella</taxon>
    </lineage>
</organism>
<evidence type="ECO:0000256" key="2">
    <source>
        <dbReference type="ARBA" id="ARBA00022741"/>
    </source>
</evidence>
<comment type="caution">
    <text evidence="8">The sequence shown here is derived from an EMBL/GenBank/DDBJ whole genome shotgun (WGS) entry which is preliminary data.</text>
</comment>
<dbReference type="PANTHER" id="PTHR43289:SF34">
    <property type="entry name" value="SERINE_THREONINE-PROTEIN KINASE YBDM-RELATED"/>
    <property type="match status" value="1"/>
</dbReference>
<dbReference type="PROSITE" id="PS50011">
    <property type="entry name" value="PROTEIN_KINASE_DOM"/>
    <property type="match status" value="1"/>
</dbReference>
<dbReference type="Pfam" id="PF00069">
    <property type="entry name" value="Pkinase"/>
    <property type="match status" value="1"/>
</dbReference>
<feature type="compositionally biased region" description="Low complexity" evidence="5">
    <location>
        <begin position="357"/>
        <end position="380"/>
    </location>
</feature>
<evidence type="ECO:0000256" key="6">
    <source>
        <dbReference type="SAM" id="Phobius"/>
    </source>
</evidence>
<keyword evidence="6" id="KW-1133">Transmembrane helix</keyword>
<evidence type="ECO:0000313" key="9">
    <source>
        <dbReference type="Proteomes" id="UP001250214"/>
    </source>
</evidence>
<dbReference type="EMBL" id="JAVLVT010000005">
    <property type="protein sequence ID" value="MDS1270866.1"/>
    <property type="molecule type" value="Genomic_DNA"/>
</dbReference>
<dbReference type="RefSeq" id="WP_310912421.1">
    <property type="nucleotide sequence ID" value="NZ_JAVLVT010000005.1"/>
</dbReference>
<gene>
    <name evidence="8" type="ORF">RIF23_11190</name>
</gene>
<evidence type="ECO:0000313" key="8">
    <source>
        <dbReference type="EMBL" id="MDS1270866.1"/>
    </source>
</evidence>
<dbReference type="Gene3D" id="1.10.510.10">
    <property type="entry name" value="Transferase(Phosphotransferase) domain 1"/>
    <property type="match status" value="1"/>
</dbReference>
<dbReference type="PANTHER" id="PTHR43289">
    <property type="entry name" value="MITOGEN-ACTIVATED PROTEIN KINASE KINASE KINASE 20-RELATED"/>
    <property type="match status" value="1"/>
</dbReference>
<dbReference type="Gene3D" id="3.30.200.20">
    <property type="entry name" value="Phosphorylase Kinase, domain 1"/>
    <property type="match status" value="1"/>
</dbReference>
<dbReference type="InterPro" id="IPR008271">
    <property type="entry name" value="Ser/Thr_kinase_AS"/>
</dbReference>
<accession>A0ABU2H6D1</accession>
<dbReference type="PROSITE" id="PS00108">
    <property type="entry name" value="PROTEIN_KINASE_ST"/>
    <property type="match status" value="1"/>
</dbReference>
<evidence type="ECO:0000256" key="1">
    <source>
        <dbReference type="ARBA" id="ARBA00022679"/>
    </source>
</evidence>
<keyword evidence="1" id="KW-0808">Transferase</keyword>
<evidence type="ECO:0000256" key="5">
    <source>
        <dbReference type="SAM" id="MobiDB-lite"/>
    </source>
</evidence>
<feature type="compositionally biased region" description="Low complexity" evidence="5">
    <location>
        <begin position="298"/>
        <end position="310"/>
    </location>
</feature>
<keyword evidence="9" id="KW-1185">Reference proteome</keyword>
<dbReference type="InterPro" id="IPR000719">
    <property type="entry name" value="Prot_kinase_dom"/>
</dbReference>
<dbReference type="SUPFAM" id="SSF56112">
    <property type="entry name" value="Protein kinase-like (PK-like)"/>
    <property type="match status" value="1"/>
</dbReference>
<protein>
    <submittedName>
        <fullName evidence="8">Protein kinase</fullName>
    </submittedName>
</protein>
<name>A0ABU2H6D1_9ACTN</name>
<keyword evidence="3 8" id="KW-0418">Kinase</keyword>
<keyword evidence="6" id="KW-0472">Membrane</keyword>
<keyword evidence="6" id="KW-0812">Transmembrane</keyword>
<dbReference type="Proteomes" id="UP001250214">
    <property type="component" value="Unassembled WGS sequence"/>
</dbReference>
<evidence type="ECO:0000256" key="4">
    <source>
        <dbReference type="ARBA" id="ARBA00022840"/>
    </source>
</evidence>
<evidence type="ECO:0000256" key="3">
    <source>
        <dbReference type="ARBA" id="ARBA00022777"/>
    </source>
</evidence>
<keyword evidence="4" id="KW-0067">ATP-binding</keyword>
<feature type="transmembrane region" description="Helical" evidence="6">
    <location>
        <begin position="326"/>
        <end position="351"/>
    </location>
</feature>
<reference evidence="9" key="1">
    <citation type="submission" date="2023-07" db="EMBL/GenBank/DDBJ databases">
        <title>Novel species in the genus Lipingzhangella isolated from Sambhar Salt Lake.</title>
        <authorList>
            <person name="Jiya N."/>
            <person name="Kajale S."/>
            <person name="Sharma A."/>
        </authorList>
    </citation>
    <scope>NUCLEOTIDE SEQUENCE [LARGE SCALE GENOMIC DNA]</scope>
    <source>
        <strain evidence="9">LS1_29</strain>
    </source>
</reference>
<dbReference type="SMART" id="SM00220">
    <property type="entry name" value="S_TKc"/>
    <property type="match status" value="1"/>
</dbReference>
<feature type="region of interest" description="Disordered" evidence="5">
    <location>
        <begin position="357"/>
        <end position="405"/>
    </location>
</feature>
<feature type="compositionally biased region" description="Acidic residues" evidence="5">
    <location>
        <begin position="381"/>
        <end position="405"/>
    </location>
</feature>